<dbReference type="EMBL" id="LT629973">
    <property type="protein sequence ID" value="SEH88396.1"/>
    <property type="molecule type" value="Genomic_DNA"/>
</dbReference>
<evidence type="ECO:0000313" key="3">
    <source>
        <dbReference type="Proteomes" id="UP000176204"/>
    </source>
</evidence>
<protein>
    <submittedName>
        <fullName evidence="2">Pep-cterm motif</fullName>
    </submittedName>
</protein>
<dbReference type="NCBIfam" id="TIGR02595">
    <property type="entry name" value="PEP_CTERM"/>
    <property type="match status" value="1"/>
</dbReference>
<dbReference type="Pfam" id="PF07589">
    <property type="entry name" value="PEP-CTERM"/>
    <property type="match status" value="1"/>
</dbReference>
<keyword evidence="3" id="KW-1185">Reference proteome</keyword>
<reference evidence="3" key="1">
    <citation type="submission" date="2016-09" db="EMBL/GenBank/DDBJ databases">
        <authorList>
            <person name="Koehorst J."/>
        </authorList>
    </citation>
    <scope>NUCLEOTIDE SEQUENCE [LARGE SCALE GENOMIC DNA]</scope>
</reference>
<evidence type="ECO:0000259" key="1">
    <source>
        <dbReference type="Pfam" id="PF07589"/>
    </source>
</evidence>
<dbReference type="AlphaFoldDB" id="A0A1H6LSE7"/>
<proteinExistence type="predicted"/>
<evidence type="ECO:0000313" key="2">
    <source>
        <dbReference type="EMBL" id="SEH88396.1"/>
    </source>
</evidence>
<dbReference type="KEGG" id="agl:PYTT_1441"/>
<dbReference type="Proteomes" id="UP000176204">
    <property type="component" value="Chromosome I"/>
</dbReference>
<name>A0A1H6LSE7_9BACT</name>
<organism evidence="2 3">
    <name type="scientific">Akkermansia glycaniphila</name>
    <dbReference type="NCBI Taxonomy" id="1679444"/>
    <lineage>
        <taxon>Bacteria</taxon>
        <taxon>Pseudomonadati</taxon>
        <taxon>Verrucomicrobiota</taxon>
        <taxon>Verrucomicrobiia</taxon>
        <taxon>Verrucomicrobiales</taxon>
        <taxon>Akkermansiaceae</taxon>
        <taxon>Akkermansia</taxon>
    </lineage>
</organism>
<sequence>MSATAASYDLVTANADKTGQANMSSNTNNAYVRGFVFGMGSDWFFPTIQGGDGSRASLPANVLLNSLSITLRNTTLFNLIVLSGDPTTAGTSNVVGFTSVKNNDNGTGTWSFADGLLLDTTETYTFLFTSISDASGWTSSSTVGNTGQQQGIKVATMGTSVPPSSGYPAGEGLYTNTGGFSTSFASVIRMDVSQVPEPSTAVLGLFGLSTLMLRRRR</sequence>
<feature type="domain" description="Ice-binding protein C-terminal" evidence="1">
    <location>
        <begin position="194"/>
        <end position="217"/>
    </location>
</feature>
<accession>A0A1H6LSE7</accession>
<dbReference type="InterPro" id="IPR013424">
    <property type="entry name" value="Ice-binding_C"/>
</dbReference>
<gene>
    <name evidence="2" type="ORF">PYTT_1441</name>
</gene>